<feature type="compositionally biased region" description="Low complexity" evidence="2">
    <location>
        <begin position="518"/>
        <end position="533"/>
    </location>
</feature>
<dbReference type="RefSeq" id="XP_018276052.1">
    <property type="nucleotide sequence ID" value="XM_018425567.1"/>
</dbReference>
<dbReference type="EMBL" id="KQ087255">
    <property type="protein sequence ID" value="KLT39561.1"/>
    <property type="molecule type" value="Genomic_DNA"/>
</dbReference>
<gene>
    <name evidence="5" type="ORF">CC85DRAFT_304932</name>
</gene>
<evidence type="ECO:0000256" key="3">
    <source>
        <dbReference type="SAM" id="Phobius"/>
    </source>
</evidence>
<feature type="region of interest" description="Disordered" evidence="2">
    <location>
        <begin position="545"/>
        <end position="569"/>
    </location>
</feature>
<accession>A0A0J0XES0</accession>
<dbReference type="InterPro" id="IPR050300">
    <property type="entry name" value="GDXG_lipolytic_enzyme"/>
</dbReference>
<keyword evidence="3" id="KW-1133">Transmembrane helix</keyword>
<evidence type="ECO:0000313" key="5">
    <source>
        <dbReference type="EMBL" id="KLT39561.1"/>
    </source>
</evidence>
<keyword evidence="3" id="KW-0472">Membrane</keyword>
<dbReference type="Proteomes" id="UP000053611">
    <property type="component" value="Unassembled WGS sequence"/>
</dbReference>
<feature type="compositionally biased region" description="Basic and acidic residues" evidence="2">
    <location>
        <begin position="546"/>
        <end position="558"/>
    </location>
</feature>
<name>A0A0J0XES0_9TREE</name>
<evidence type="ECO:0000313" key="6">
    <source>
        <dbReference type="Proteomes" id="UP000053611"/>
    </source>
</evidence>
<evidence type="ECO:0000256" key="2">
    <source>
        <dbReference type="SAM" id="MobiDB-lite"/>
    </source>
</evidence>
<dbReference type="PANTHER" id="PTHR48081">
    <property type="entry name" value="AB HYDROLASE SUPERFAMILY PROTEIN C4A8.06C"/>
    <property type="match status" value="1"/>
</dbReference>
<dbReference type="OrthoDB" id="2152029at2759"/>
<dbReference type="SUPFAM" id="SSF53474">
    <property type="entry name" value="alpha/beta-Hydrolases"/>
    <property type="match status" value="1"/>
</dbReference>
<feature type="transmembrane region" description="Helical" evidence="3">
    <location>
        <begin position="57"/>
        <end position="79"/>
    </location>
</feature>
<dbReference type="AlphaFoldDB" id="A0A0J0XES0"/>
<dbReference type="InterPro" id="IPR029058">
    <property type="entry name" value="AB_hydrolase_fold"/>
</dbReference>
<feature type="region of interest" description="Disordered" evidence="2">
    <location>
        <begin position="498"/>
        <end position="533"/>
    </location>
</feature>
<dbReference type="InterPro" id="IPR013094">
    <property type="entry name" value="AB_hydrolase_3"/>
</dbReference>
<evidence type="ECO:0000259" key="4">
    <source>
        <dbReference type="Pfam" id="PF07859"/>
    </source>
</evidence>
<feature type="compositionally biased region" description="Basic and acidic residues" evidence="2">
    <location>
        <begin position="618"/>
        <end position="634"/>
    </location>
</feature>
<feature type="compositionally biased region" description="Basic residues" evidence="2">
    <location>
        <begin position="639"/>
        <end position="654"/>
    </location>
</feature>
<dbReference type="Pfam" id="PF07859">
    <property type="entry name" value="Abhydrolase_3"/>
    <property type="match status" value="1"/>
</dbReference>
<feature type="domain" description="Alpha/beta hydrolase fold-3" evidence="4">
    <location>
        <begin position="215"/>
        <end position="420"/>
    </location>
</feature>
<reference evidence="5 6" key="1">
    <citation type="submission" date="2015-03" db="EMBL/GenBank/DDBJ databases">
        <title>Genomics and transcriptomics of the oil-accumulating basidiomycete yeast T. oleaginosus allow insights into substrate utilization and the diverse evolutionary trajectories of mating systems in fungi.</title>
        <authorList>
            <consortium name="DOE Joint Genome Institute"/>
            <person name="Kourist R."/>
            <person name="Kracht O."/>
            <person name="Bracharz F."/>
            <person name="Lipzen A."/>
            <person name="Nolan M."/>
            <person name="Ohm R."/>
            <person name="Grigoriev I."/>
            <person name="Sun S."/>
            <person name="Heitman J."/>
            <person name="Bruck T."/>
            <person name="Nowrousian M."/>
        </authorList>
    </citation>
    <scope>NUCLEOTIDE SEQUENCE [LARGE SCALE GENOMIC DNA]</scope>
    <source>
        <strain evidence="5 6">IBC0246</strain>
    </source>
</reference>
<organism evidence="5 6">
    <name type="scientific">Cutaneotrichosporon oleaginosum</name>
    <dbReference type="NCBI Taxonomy" id="879819"/>
    <lineage>
        <taxon>Eukaryota</taxon>
        <taxon>Fungi</taxon>
        <taxon>Dikarya</taxon>
        <taxon>Basidiomycota</taxon>
        <taxon>Agaricomycotina</taxon>
        <taxon>Tremellomycetes</taxon>
        <taxon>Trichosporonales</taxon>
        <taxon>Trichosporonaceae</taxon>
        <taxon>Cutaneotrichosporon</taxon>
    </lineage>
</organism>
<keyword evidence="3" id="KW-0812">Transmembrane</keyword>
<evidence type="ECO:0000256" key="1">
    <source>
        <dbReference type="ARBA" id="ARBA00022801"/>
    </source>
</evidence>
<dbReference type="GO" id="GO:0016787">
    <property type="term" value="F:hydrolase activity"/>
    <property type="evidence" value="ECO:0007669"/>
    <property type="project" value="UniProtKB-KW"/>
</dbReference>
<dbReference type="Gene3D" id="3.40.50.1820">
    <property type="entry name" value="alpha/beta hydrolase"/>
    <property type="match status" value="1"/>
</dbReference>
<keyword evidence="1 5" id="KW-0378">Hydrolase</keyword>
<sequence length="654" mass="73529">MAVRRRTRAPPAPLRWEETTSIVDKYWGEMTSEAIRERVLEAAPRNPLHTHRVFRKLYIAFFFLFGFFVLVPLWFLWYWPRFTRPRRSWTAQRCVRVAWSRRICAIVARCEIDWLGRDLSVQLDPSRLVHSHPVTLGVPPDSWLIGYAADMMEQLHATRGKWHPDMVHRRSSAWSRWNPAPAPHGFAPVSAFWYSGPKASRKSKPLPRQRGEPVLLAFHGGGYICGSAAETDATSLIYRNLVQYTAVKHVLSVDYRLANKSPWPLPLLDAIAAYYHLVAVEGIDERDILIGGDSAGGHLALATMRWIRDAGPQLGLRGPRALILFSPWCDIGFTHVWGDKLMKHNQSTDIIHDSFGPFASGLLTRAMPPGCIHKDVYLSPASRLIAPTAGTFAGFPPMFITYGEVERISLEITDLFRRVQLSRRTMPAVIPDELYQAPDAVHDFMIFPWFADETAGVLERLDEWLRELLSRDDTEDDAVSLNLGPHGELQPLAMISPATELPPPLAPLTGMRPTAAQSSRPSPHVSPFSPFSPLSPLQSPYVHALSPEEKQRRQEKRAALRAAKSPRMVPVRDTPRLMYADMRHEGLHYLDIPHLDLGGSGGSGVPIGTAALEEDELRLEAEKDDSETSRESDSASRPPSRRAKSTPSHPRSKM</sequence>
<dbReference type="PANTHER" id="PTHR48081:SF26">
    <property type="entry name" value="ALPHA_BETA HYDROLASE FOLD-3 DOMAIN-CONTAINING PROTEIN"/>
    <property type="match status" value="1"/>
</dbReference>
<keyword evidence="6" id="KW-1185">Reference proteome</keyword>
<feature type="region of interest" description="Disordered" evidence="2">
    <location>
        <begin position="606"/>
        <end position="654"/>
    </location>
</feature>
<protein>
    <submittedName>
        <fullName evidence="5">Alpha/beta-hydrolase</fullName>
    </submittedName>
</protein>
<dbReference type="GeneID" id="28986170"/>
<proteinExistence type="predicted"/>
<dbReference type="STRING" id="879819.A0A0J0XES0"/>